<gene>
    <name evidence="1" type="ORF">LCGC14_0840050</name>
</gene>
<reference evidence="1" key="1">
    <citation type="journal article" date="2015" name="Nature">
        <title>Complex archaea that bridge the gap between prokaryotes and eukaryotes.</title>
        <authorList>
            <person name="Spang A."/>
            <person name="Saw J.H."/>
            <person name="Jorgensen S.L."/>
            <person name="Zaremba-Niedzwiedzka K."/>
            <person name="Martijn J."/>
            <person name="Lind A.E."/>
            <person name="van Eijk R."/>
            <person name="Schleper C."/>
            <person name="Guy L."/>
            <person name="Ettema T.J."/>
        </authorList>
    </citation>
    <scope>NUCLEOTIDE SEQUENCE</scope>
</reference>
<protein>
    <submittedName>
        <fullName evidence="1">Uncharacterized protein</fullName>
    </submittedName>
</protein>
<accession>A0A0F9PYM9</accession>
<name>A0A0F9PYM9_9ZZZZ</name>
<sequence>MIFSITEKGQAILSTDDRIKQLRAEDKIILIILRKQGPLGQEELSHEINLIWQTLPAPVPTEGQTRRALRRLFEAEFINSSGEGNDL</sequence>
<dbReference type="EMBL" id="LAZR01002454">
    <property type="protein sequence ID" value="KKN29837.1"/>
    <property type="molecule type" value="Genomic_DNA"/>
</dbReference>
<dbReference type="AlphaFoldDB" id="A0A0F9PYM9"/>
<evidence type="ECO:0000313" key="1">
    <source>
        <dbReference type="EMBL" id="KKN29837.1"/>
    </source>
</evidence>
<organism evidence="1">
    <name type="scientific">marine sediment metagenome</name>
    <dbReference type="NCBI Taxonomy" id="412755"/>
    <lineage>
        <taxon>unclassified sequences</taxon>
        <taxon>metagenomes</taxon>
        <taxon>ecological metagenomes</taxon>
    </lineage>
</organism>
<proteinExistence type="predicted"/>
<comment type="caution">
    <text evidence="1">The sequence shown here is derived from an EMBL/GenBank/DDBJ whole genome shotgun (WGS) entry which is preliminary data.</text>
</comment>